<dbReference type="OrthoDB" id="4108300at2"/>
<sequence>MIPGGEPDENAIVVRWALRRLPVLVLPALPACLIGSLGLAAVVTGSPIGLLFLPFAVLGFRQLLLAWRERGRALAFDRSGVWRLSARGAELIPWDELDGVGVQRQTSPMGGWFRSPPGRWGKIVVLELRFRDGEAELIDIMLCRTPCERALWRYAPQHLLFGEETRA</sequence>
<dbReference type="Proteomes" id="UP000034196">
    <property type="component" value="Unassembled WGS sequence"/>
</dbReference>
<keyword evidence="1" id="KW-1133">Transmembrane helix</keyword>
<protein>
    <submittedName>
        <fullName evidence="2">Uncharacterized protein</fullName>
    </submittedName>
</protein>
<proteinExistence type="predicted"/>
<organism evidence="2 3">
    <name type="scientific">Streptomyces mangrovisoli</name>
    <dbReference type="NCBI Taxonomy" id="1428628"/>
    <lineage>
        <taxon>Bacteria</taxon>
        <taxon>Bacillati</taxon>
        <taxon>Actinomycetota</taxon>
        <taxon>Actinomycetes</taxon>
        <taxon>Kitasatosporales</taxon>
        <taxon>Streptomycetaceae</taxon>
        <taxon>Streptomyces</taxon>
    </lineage>
</organism>
<accession>A0A1J4NQV6</accession>
<keyword evidence="1" id="KW-0472">Membrane</keyword>
<comment type="caution">
    <text evidence="2">The sequence shown here is derived from an EMBL/GenBank/DDBJ whole genome shotgun (WGS) entry which is preliminary data.</text>
</comment>
<keyword evidence="3" id="KW-1185">Reference proteome</keyword>
<evidence type="ECO:0000313" key="3">
    <source>
        <dbReference type="Proteomes" id="UP000034196"/>
    </source>
</evidence>
<evidence type="ECO:0000256" key="1">
    <source>
        <dbReference type="SAM" id="Phobius"/>
    </source>
</evidence>
<dbReference type="RefSeq" id="WP_046581753.1">
    <property type="nucleotide sequence ID" value="NZ_LAVA02000072.1"/>
</dbReference>
<dbReference type="AlphaFoldDB" id="A0A1J4NQV6"/>
<dbReference type="EMBL" id="LAVA02000072">
    <property type="protein sequence ID" value="OIJ64707.1"/>
    <property type="molecule type" value="Genomic_DNA"/>
</dbReference>
<name>A0A1J4NQV6_9ACTN</name>
<feature type="transmembrane region" description="Helical" evidence="1">
    <location>
        <begin position="21"/>
        <end position="42"/>
    </location>
</feature>
<evidence type="ECO:0000313" key="2">
    <source>
        <dbReference type="EMBL" id="OIJ64707.1"/>
    </source>
</evidence>
<reference evidence="2" key="1">
    <citation type="submission" date="2016-10" db="EMBL/GenBank/DDBJ databases">
        <title>Genome sequence of Streptomyces mangrovisoli MUSC 149.</title>
        <authorList>
            <person name="Lee L.-H."/>
            <person name="Ser H.-L."/>
        </authorList>
    </citation>
    <scope>NUCLEOTIDE SEQUENCE [LARGE SCALE GENOMIC DNA]</scope>
    <source>
        <strain evidence="2">MUSC 149</strain>
    </source>
</reference>
<keyword evidence="1" id="KW-0812">Transmembrane</keyword>
<gene>
    <name evidence="2" type="ORF">WN71_027265</name>
</gene>
<feature type="transmembrane region" description="Helical" evidence="1">
    <location>
        <begin position="48"/>
        <end position="67"/>
    </location>
</feature>